<proteinExistence type="predicted"/>
<keyword evidence="1" id="KW-0732">Signal</keyword>
<sequence length="93" mass="10238">MRKETAFLLVICYVAFHLSQLSLEDLVAHLESGKQIVAGVLADPIGKGQEYYDRLVQTGAAKFLAFAAASKLISWHFKRSATSRKIAADKKAK</sequence>
<dbReference type="KEGG" id="mis:MICPUN_56731"/>
<feature type="signal peptide" evidence="1">
    <location>
        <begin position="1"/>
        <end position="23"/>
    </location>
</feature>
<evidence type="ECO:0000313" key="2">
    <source>
        <dbReference type="EMBL" id="ACO61667.1"/>
    </source>
</evidence>
<evidence type="ECO:0000313" key="3">
    <source>
        <dbReference type="Proteomes" id="UP000002009"/>
    </source>
</evidence>
<feature type="chain" id="PRO_5002906737" evidence="1">
    <location>
        <begin position="24"/>
        <end position="93"/>
    </location>
</feature>
<dbReference type="EMBL" id="CP001324">
    <property type="protein sequence ID" value="ACO61667.1"/>
    <property type="molecule type" value="Genomic_DNA"/>
</dbReference>
<dbReference type="Proteomes" id="UP000002009">
    <property type="component" value="Chromosome 3"/>
</dbReference>
<organism evidence="2 3">
    <name type="scientific">Micromonas commoda (strain RCC299 / NOUM17 / CCMP2709)</name>
    <name type="common">Picoplanktonic green alga</name>
    <dbReference type="NCBI Taxonomy" id="296587"/>
    <lineage>
        <taxon>Eukaryota</taxon>
        <taxon>Viridiplantae</taxon>
        <taxon>Chlorophyta</taxon>
        <taxon>Mamiellophyceae</taxon>
        <taxon>Mamiellales</taxon>
        <taxon>Mamiellaceae</taxon>
        <taxon>Micromonas</taxon>
    </lineage>
</organism>
<evidence type="ECO:0000256" key="1">
    <source>
        <dbReference type="SAM" id="SignalP"/>
    </source>
</evidence>
<dbReference type="AlphaFoldDB" id="C1E135"/>
<dbReference type="RefSeq" id="XP_002500409.1">
    <property type="nucleotide sequence ID" value="XM_002500363.1"/>
</dbReference>
<protein>
    <submittedName>
        <fullName evidence="2">Uncharacterized protein</fullName>
    </submittedName>
</protein>
<gene>
    <name evidence="2" type="ORF">MICPUN_56731</name>
</gene>
<dbReference type="InParanoid" id="C1E135"/>
<reference evidence="2 3" key="1">
    <citation type="journal article" date="2009" name="Science">
        <title>Green evolution and dynamic adaptations revealed by genomes of the marine picoeukaryotes Micromonas.</title>
        <authorList>
            <person name="Worden A.Z."/>
            <person name="Lee J.H."/>
            <person name="Mock T."/>
            <person name="Rouze P."/>
            <person name="Simmons M.P."/>
            <person name="Aerts A.L."/>
            <person name="Allen A.E."/>
            <person name="Cuvelier M.L."/>
            <person name="Derelle E."/>
            <person name="Everett M.V."/>
            <person name="Foulon E."/>
            <person name="Grimwood J."/>
            <person name="Gundlach H."/>
            <person name="Henrissat B."/>
            <person name="Napoli C."/>
            <person name="McDonald S.M."/>
            <person name="Parker M.S."/>
            <person name="Rombauts S."/>
            <person name="Salamov A."/>
            <person name="Von Dassow P."/>
            <person name="Badger J.H."/>
            <person name="Coutinho P.M."/>
            <person name="Demir E."/>
            <person name="Dubchak I."/>
            <person name="Gentemann C."/>
            <person name="Eikrem W."/>
            <person name="Gready J.E."/>
            <person name="John U."/>
            <person name="Lanier W."/>
            <person name="Lindquist E.A."/>
            <person name="Lucas S."/>
            <person name="Mayer K.F."/>
            <person name="Moreau H."/>
            <person name="Not F."/>
            <person name="Otillar R."/>
            <person name="Panaud O."/>
            <person name="Pangilinan J."/>
            <person name="Paulsen I."/>
            <person name="Piegu B."/>
            <person name="Poliakov A."/>
            <person name="Robbens S."/>
            <person name="Schmutz J."/>
            <person name="Toulza E."/>
            <person name="Wyss T."/>
            <person name="Zelensky A."/>
            <person name="Zhou K."/>
            <person name="Armbrust E.V."/>
            <person name="Bhattacharya D."/>
            <person name="Goodenough U.W."/>
            <person name="Van de Peer Y."/>
            <person name="Grigoriev I.V."/>
        </authorList>
    </citation>
    <scope>NUCLEOTIDE SEQUENCE [LARGE SCALE GENOMIC DNA]</scope>
    <source>
        <strain evidence="3">RCC299 / NOUM17</strain>
    </source>
</reference>
<keyword evidence="3" id="KW-1185">Reference proteome</keyword>
<name>C1E135_MICCC</name>
<accession>C1E135</accession>
<dbReference type="GeneID" id="8242035"/>